<reference evidence="3" key="1">
    <citation type="submission" date="2020-01" db="EMBL/GenBank/DDBJ databases">
        <authorList>
            <person name="Mishra B."/>
        </authorList>
    </citation>
    <scope>NUCLEOTIDE SEQUENCE [LARGE SCALE GENOMIC DNA]</scope>
</reference>
<dbReference type="PANTHER" id="PTHR10492:SF101">
    <property type="entry name" value="ATP-DEPENDENT DNA HELICASE"/>
    <property type="match status" value="1"/>
</dbReference>
<dbReference type="Gene3D" id="3.40.50.300">
    <property type="entry name" value="P-loop containing nucleotide triphosphate hydrolases"/>
    <property type="match status" value="1"/>
</dbReference>
<keyword evidence="1" id="KW-0547">Nucleotide-binding</keyword>
<comment type="cofactor">
    <cofactor evidence="1">
        <name>Mg(2+)</name>
        <dbReference type="ChEBI" id="CHEBI:18420"/>
    </cofactor>
</comment>
<dbReference type="GO" id="GO:0006281">
    <property type="term" value="P:DNA repair"/>
    <property type="evidence" value="ECO:0007669"/>
    <property type="project" value="UniProtKB-KW"/>
</dbReference>
<evidence type="ECO:0000313" key="4">
    <source>
        <dbReference type="Proteomes" id="UP000467841"/>
    </source>
</evidence>
<dbReference type="GO" id="GO:0000723">
    <property type="term" value="P:telomere maintenance"/>
    <property type="evidence" value="ECO:0007669"/>
    <property type="project" value="InterPro"/>
</dbReference>
<proteinExistence type="inferred from homology"/>
<dbReference type="InterPro" id="IPR010285">
    <property type="entry name" value="DNA_helicase_pif1-like_DEAD"/>
</dbReference>
<keyword evidence="1" id="KW-0347">Helicase</keyword>
<dbReference type="GO" id="GO:0006310">
    <property type="term" value="P:DNA recombination"/>
    <property type="evidence" value="ECO:0007669"/>
    <property type="project" value="UniProtKB-KW"/>
</dbReference>
<dbReference type="GO" id="GO:0016787">
    <property type="term" value="F:hydrolase activity"/>
    <property type="evidence" value="ECO:0007669"/>
    <property type="project" value="UniProtKB-KW"/>
</dbReference>
<organism evidence="3 4">
    <name type="scientific">Microthlaspi erraticum</name>
    <dbReference type="NCBI Taxonomy" id="1685480"/>
    <lineage>
        <taxon>Eukaryota</taxon>
        <taxon>Viridiplantae</taxon>
        <taxon>Streptophyta</taxon>
        <taxon>Embryophyta</taxon>
        <taxon>Tracheophyta</taxon>
        <taxon>Spermatophyta</taxon>
        <taxon>Magnoliopsida</taxon>
        <taxon>eudicotyledons</taxon>
        <taxon>Gunneridae</taxon>
        <taxon>Pentapetalae</taxon>
        <taxon>rosids</taxon>
        <taxon>malvids</taxon>
        <taxon>Brassicales</taxon>
        <taxon>Brassicaceae</taxon>
        <taxon>Coluteocarpeae</taxon>
        <taxon>Microthlaspi</taxon>
    </lineage>
</organism>
<keyword evidence="1" id="KW-0067">ATP-binding</keyword>
<accession>A0A6D2HTG0</accession>
<dbReference type="GO" id="GO:0043139">
    <property type="term" value="F:5'-3' DNA helicase activity"/>
    <property type="evidence" value="ECO:0007669"/>
    <property type="project" value="UniProtKB-EC"/>
</dbReference>
<dbReference type="InterPro" id="IPR027417">
    <property type="entry name" value="P-loop_NTPase"/>
</dbReference>
<comment type="caution">
    <text evidence="3">The sequence shown here is derived from an EMBL/GenBank/DDBJ whole genome shotgun (WGS) entry which is preliminary data.</text>
</comment>
<evidence type="ECO:0000259" key="2">
    <source>
        <dbReference type="Pfam" id="PF05970"/>
    </source>
</evidence>
<comment type="similarity">
    <text evidence="1">Belongs to the helicase family.</text>
</comment>
<keyword evidence="1" id="KW-0234">DNA repair</keyword>
<dbReference type="EMBL" id="CACVBM020000222">
    <property type="protein sequence ID" value="CAA7016474.1"/>
    <property type="molecule type" value="Genomic_DNA"/>
</dbReference>
<dbReference type="PANTHER" id="PTHR10492">
    <property type="match status" value="1"/>
</dbReference>
<name>A0A6D2HTG0_9BRAS</name>
<dbReference type="GO" id="GO:0005524">
    <property type="term" value="F:ATP binding"/>
    <property type="evidence" value="ECO:0007669"/>
    <property type="project" value="UniProtKB-KW"/>
</dbReference>
<dbReference type="OrthoDB" id="1934728at2759"/>
<protein>
    <recommendedName>
        <fullName evidence="1">ATP-dependent DNA helicase</fullName>
        <ecNumber evidence="1">5.6.2.3</ecNumber>
    </recommendedName>
</protein>
<evidence type="ECO:0000256" key="1">
    <source>
        <dbReference type="RuleBase" id="RU363044"/>
    </source>
</evidence>
<evidence type="ECO:0000313" key="3">
    <source>
        <dbReference type="EMBL" id="CAA7016474.1"/>
    </source>
</evidence>
<dbReference type="SUPFAM" id="SSF52540">
    <property type="entry name" value="P-loop containing nucleoside triphosphate hydrolases"/>
    <property type="match status" value="1"/>
</dbReference>
<gene>
    <name evidence="3" type="ORF">MERR_LOCUS3709</name>
</gene>
<dbReference type="Proteomes" id="UP000467841">
    <property type="component" value="Unassembled WGS sequence"/>
</dbReference>
<keyword evidence="1" id="KW-0378">Hydrolase</keyword>
<keyword evidence="4" id="KW-1185">Reference proteome</keyword>
<feature type="domain" description="DNA helicase Pif1-like DEAD-box helicase" evidence="2">
    <location>
        <begin position="376"/>
        <end position="525"/>
    </location>
</feature>
<dbReference type="AlphaFoldDB" id="A0A6D2HTG0"/>
<dbReference type="EC" id="5.6.2.3" evidence="1"/>
<sequence length="565" mass="64850">MVNGKCSKFFPKSYVENTTVDKDGYPVYRRRDTGAFVEKNGFKCDNRYVVPYNKELSLNLQKIVSTEQDTNKDNDDPEKPKNEIKDFFDCSLRGGLADSKFPMHWRSTPVEKLAFHLEGKQLLYFKADDDVQTILSRKSAEISQMIAWFRLNETNEFARTLTFAQIPNYFTYNKKDREFRPRKQAGFSIGRINYVPRKIEEGYYLRVLLNIVTGPRSFEEIRTYRGVVYEKFKEACYARGLLDDDEVWVDSIKSASEWCFGDHLRNLFAVMLASDCFTTPEDVWERTWHILAEDMEEKKRIENENPALILDEKQKRNFVLQEIQMVMLRNGTSLSNYTSMPQPQKDDFAYSNRLLTDELSYDKDLLKVKHDEWIKMMTTEQKGVYDEITGAVLDKKGGIFFVYGFGGTGKTFMWKTLSAAIRSRGEIVLNVASSGIASLLLEGGRTAHSRFAIPINPDDFTMCKFAPGSDLGNLAKQASLIIWDEAPMMSKYCFEALDRSLRDVIGNVDNKPFVGKVVVFGGDFQTSSSCDCKCRSCGDCTCFIEFFLSMGTLQSIEVNEEYEAV</sequence>
<keyword evidence="1" id="KW-0227">DNA damage</keyword>
<comment type="catalytic activity">
    <reaction evidence="1">
        <text>ATP + H2O = ADP + phosphate + H(+)</text>
        <dbReference type="Rhea" id="RHEA:13065"/>
        <dbReference type="ChEBI" id="CHEBI:15377"/>
        <dbReference type="ChEBI" id="CHEBI:15378"/>
        <dbReference type="ChEBI" id="CHEBI:30616"/>
        <dbReference type="ChEBI" id="CHEBI:43474"/>
        <dbReference type="ChEBI" id="CHEBI:456216"/>
        <dbReference type="EC" id="5.6.2.3"/>
    </reaction>
</comment>
<dbReference type="Pfam" id="PF05970">
    <property type="entry name" value="PIF1"/>
    <property type="match status" value="1"/>
</dbReference>
<keyword evidence="1" id="KW-0233">DNA recombination</keyword>